<dbReference type="Gene3D" id="3.40.930.10">
    <property type="entry name" value="Mannitol-specific EII, Chain A"/>
    <property type="match status" value="1"/>
</dbReference>
<dbReference type="InterPro" id="IPR016152">
    <property type="entry name" value="PTrfase/Anion_transptr"/>
</dbReference>
<dbReference type="InterPro" id="IPR002178">
    <property type="entry name" value="PTS_EIIA_type-2_dom"/>
</dbReference>
<dbReference type="InterPro" id="IPR011608">
    <property type="entry name" value="PRD"/>
</dbReference>
<proteinExistence type="predicted"/>
<evidence type="ECO:0000259" key="5">
    <source>
        <dbReference type="PROSITE" id="PS51094"/>
    </source>
</evidence>
<keyword evidence="1" id="KW-0808">Transferase</keyword>
<dbReference type="PANTHER" id="PTHR30185:SF18">
    <property type="entry name" value="TRANSCRIPTIONAL REGULATOR MTLR"/>
    <property type="match status" value="1"/>
</dbReference>
<keyword evidence="4" id="KW-0804">Transcription</keyword>
<feature type="domain" description="PTS EIIA type-2" evidence="5">
    <location>
        <begin position="544"/>
        <end position="690"/>
    </location>
</feature>
<comment type="caution">
    <text evidence="8">The sequence shown here is derived from an EMBL/GenBank/DDBJ whole genome shotgun (WGS) entry which is preliminary data.</text>
</comment>
<protein>
    <submittedName>
        <fullName evidence="8">Transcriptional regulator MtlR</fullName>
    </submittedName>
</protein>
<keyword evidence="9" id="KW-1185">Reference proteome</keyword>
<dbReference type="CDD" id="cd05568">
    <property type="entry name" value="PTS_IIB_bgl_like"/>
    <property type="match status" value="1"/>
</dbReference>
<dbReference type="Proteomes" id="UP000789833">
    <property type="component" value="Unassembled WGS sequence"/>
</dbReference>
<feature type="domain" description="PRD" evidence="7">
    <location>
        <begin position="310"/>
        <end position="415"/>
    </location>
</feature>
<feature type="domain" description="PTS EIIB type-2" evidence="6">
    <location>
        <begin position="418"/>
        <end position="507"/>
    </location>
</feature>
<dbReference type="SUPFAM" id="SSF63520">
    <property type="entry name" value="PTS-regulatory domain, PRD"/>
    <property type="match status" value="2"/>
</dbReference>
<dbReference type="InterPro" id="IPR036095">
    <property type="entry name" value="PTS_EIIB-like_sf"/>
</dbReference>
<dbReference type="InterPro" id="IPR036388">
    <property type="entry name" value="WH-like_DNA-bd_sf"/>
</dbReference>
<evidence type="ECO:0000256" key="4">
    <source>
        <dbReference type="ARBA" id="ARBA00023163"/>
    </source>
</evidence>
<dbReference type="PROSITE" id="PS51099">
    <property type="entry name" value="PTS_EIIB_TYPE_2"/>
    <property type="match status" value="1"/>
</dbReference>
<dbReference type="SUPFAM" id="SSF52794">
    <property type="entry name" value="PTS system IIB component-like"/>
    <property type="match status" value="1"/>
</dbReference>
<dbReference type="RefSeq" id="WP_230500156.1">
    <property type="nucleotide sequence ID" value="NZ_CAKJTJ010000004.1"/>
</dbReference>
<evidence type="ECO:0000256" key="2">
    <source>
        <dbReference type="ARBA" id="ARBA00022737"/>
    </source>
</evidence>
<dbReference type="Gene3D" id="3.40.50.2300">
    <property type="match status" value="1"/>
</dbReference>
<evidence type="ECO:0000313" key="9">
    <source>
        <dbReference type="Proteomes" id="UP000789833"/>
    </source>
</evidence>
<dbReference type="PROSITE" id="PS51372">
    <property type="entry name" value="PRD_2"/>
    <property type="match status" value="2"/>
</dbReference>
<dbReference type="SUPFAM" id="SSF55804">
    <property type="entry name" value="Phoshotransferase/anion transport protein"/>
    <property type="match status" value="1"/>
</dbReference>
<feature type="domain" description="PRD" evidence="7">
    <location>
        <begin position="200"/>
        <end position="305"/>
    </location>
</feature>
<dbReference type="InterPro" id="IPR003501">
    <property type="entry name" value="PTS_EIIB_2/3"/>
</dbReference>
<evidence type="ECO:0000259" key="6">
    <source>
        <dbReference type="PROSITE" id="PS51099"/>
    </source>
</evidence>
<name>A0ABM8YKB4_9BACI</name>
<dbReference type="InterPro" id="IPR036634">
    <property type="entry name" value="PRD_sf"/>
</dbReference>
<dbReference type="SUPFAM" id="SSF46785">
    <property type="entry name" value="Winged helix' DNA-binding domain"/>
    <property type="match status" value="1"/>
</dbReference>
<dbReference type="Pfam" id="PF00874">
    <property type="entry name" value="PRD"/>
    <property type="match status" value="2"/>
</dbReference>
<keyword evidence="2" id="KW-0677">Repeat</keyword>
<sequence length="705" mass="80446">MYITARERQILEILLSSEKEMTVKDLAKAIDVSTRTIHRDLKDVEDTIAQYQLSLIKKSGVGVQIIGEKENIEHLKLFLFNVDHNQYTAEERQTIILCTLLEAIEPVKLIALANELKVTIATVSNDLNKVEERLQPFKSLTLIRKRGYGVEIAGDETAKRRAMSKVITDNVDEYELLSLIRESIQKKSQQDPISERLLGLVEKKNLHIVERTVDEINKELSYSIADSAYMGLVVHLALAMERILRGENITIDQAYLSQLQQTQEYKTAEKIIEKLEKVYQTTIPKAEIGYITMHLRGAKLRQDKEFFDEDTGMHDSVKARSLISYVEKRVHQSLSDNPSLLQGLVAHLGPALFRINQNMRITNPLLDRIKTEYSELFAIVNEGVDILFPDLDIPEEEVGYLVLHFGSVLLNIYQRKPLHALVVCSTGIGTSKMLATRLQKEIPDIKTCKNVSLFELNKMDLESYDLIISTIRLPEMDREYFIVNPILTESEVDKIKKYIYQKYKNKLMDITDTPLKKLSVQEFSKDQVIDTFKKMSIYANTISTLLDGFFLMKQQDEPSIKDALHALCHELMRSEIVTETEKVINELYRREELGGLGIPGTKLALFHAKSQAVIKPSFTIYSLDEACETRGMDQVNMDVHSVLLLLAPENAEKETLEVLSYVSATIIESDESIALFESQDPSIGNYLATKLNQFFDEKLTELRSV</sequence>
<dbReference type="Gene3D" id="1.10.10.10">
    <property type="entry name" value="Winged helix-like DNA-binding domain superfamily/Winged helix DNA-binding domain"/>
    <property type="match status" value="2"/>
</dbReference>
<reference evidence="8 9" key="1">
    <citation type="submission" date="2021-10" db="EMBL/GenBank/DDBJ databases">
        <authorList>
            <person name="Criscuolo A."/>
        </authorList>
    </citation>
    <scope>NUCLEOTIDE SEQUENCE [LARGE SCALE GENOMIC DNA]</scope>
    <source>
        <strain evidence="9">CIP 111883</strain>
    </source>
</reference>
<organism evidence="8 9">
    <name type="scientific">Sutcliffiella rhizosphaerae</name>
    <dbReference type="NCBI Taxonomy" id="2880967"/>
    <lineage>
        <taxon>Bacteria</taxon>
        <taxon>Bacillati</taxon>
        <taxon>Bacillota</taxon>
        <taxon>Bacilli</taxon>
        <taxon>Bacillales</taxon>
        <taxon>Bacillaceae</taxon>
        <taxon>Sutcliffiella</taxon>
    </lineage>
</organism>
<dbReference type="InterPro" id="IPR036390">
    <property type="entry name" value="WH_DNA-bd_sf"/>
</dbReference>
<dbReference type="PROSITE" id="PS51094">
    <property type="entry name" value="PTS_EIIA_TYPE_2"/>
    <property type="match status" value="1"/>
</dbReference>
<dbReference type="InterPro" id="IPR013011">
    <property type="entry name" value="PTS_EIIB_2"/>
</dbReference>
<keyword evidence="3" id="KW-0805">Transcription regulation</keyword>
<dbReference type="Pfam" id="PF00359">
    <property type="entry name" value="PTS_EIIA_2"/>
    <property type="match status" value="1"/>
</dbReference>
<evidence type="ECO:0000256" key="3">
    <source>
        <dbReference type="ARBA" id="ARBA00023015"/>
    </source>
</evidence>
<evidence type="ECO:0000313" key="8">
    <source>
        <dbReference type="EMBL" id="CAG9620220.1"/>
    </source>
</evidence>
<dbReference type="PANTHER" id="PTHR30185">
    <property type="entry name" value="CRYPTIC BETA-GLUCOSIDE BGL OPERON ANTITERMINATOR"/>
    <property type="match status" value="1"/>
</dbReference>
<dbReference type="Pfam" id="PF08279">
    <property type="entry name" value="HTH_11"/>
    <property type="match status" value="1"/>
</dbReference>
<dbReference type="InterPro" id="IPR013196">
    <property type="entry name" value="HTH_11"/>
</dbReference>
<dbReference type="InterPro" id="IPR050661">
    <property type="entry name" value="BglG_antiterminators"/>
</dbReference>
<evidence type="ECO:0000259" key="7">
    <source>
        <dbReference type="PROSITE" id="PS51372"/>
    </source>
</evidence>
<gene>
    <name evidence="8" type="primary">mtlR</name>
    <name evidence="8" type="ORF">BACCIP111883_00988</name>
</gene>
<accession>A0ABM8YKB4</accession>
<dbReference type="Gene3D" id="1.10.1790.10">
    <property type="entry name" value="PRD domain"/>
    <property type="match status" value="2"/>
</dbReference>
<dbReference type="EMBL" id="CAKJTJ010000004">
    <property type="protein sequence ID" value="CAG9620220.1"/>
    <property type="molecule type" value="Genomic_DNA"/>
</dbReference>
<evidence type="ECO:0000256" key="1">
    <source>
        <dbReference type="ARBA" id="ARBA00022679"/>
    </source>
</evidence>
<dbReference type="Pfam" id="PF02302">
    <property type="entry name" value="PTS_IIB"/>
    <property type="match status" value="1"/>
</dbReference>